<organism evidence="6 7">
    <name type="scientific">Candidatus Wallbacteria bacterium GWC2_49_35</name>
    <dbReference type="NCBI Taxonomy" id="1817813"/>
    <lineage>
        <taxon>Bacteria</taxon>
        <taxon>Candidatus Walliibacteriota</taxon>
    </lineage>
</organism>
<gene>
    <name evidence="6" type="ORF">A2008_11855</name>
</gene>
<dbReference type="CDD" id="cd17546">
    <property type="entry name" value="REC_hyHK_CKI1_RcsC-like"/>
    <property type="match status" value="1"/>
</dbReference>
<dbReference type="SMART" id="SM00448">
    <property type="entry name" value="REC"/>
    <property type="match status" value="1"/>
</dbReference>
<accession>A0A1F7WYI4</accession>
<dbReference type="InterPro" id="IPR011006">
    <property type="entry name" value="CheY-like_superfamily"/>
</dbReference>
<feature type="domain" description="Response regulatory" evidence="4">
    <location>
        <begin position="235"/>
        <end position="355"/>
    </location>
</feature>
<feature type="modified residue" description="Phosphohistidine" evidence="2">
    <location>
        <position position="439"/>
    </location>
</feature>
<dbReference type="SUPFAM" id="SSF52172">
    <property type="entry name" value="CheY-like"/>
    <property type="match status" value="1"/>
</dbReference>
<dbReference type="InterPro" id="IPR003661">
    <property type="entry name" value="HisK_dim/P_dom"/>
</dbReference>
<dbReference type="Gene3D" id="1.10.287.130">
    <property type="match status" value="1"/>
</dbReference>
<dbReference type="CDD" id="cd00082">
    <property type="entry name" value="HisKA"/>
    <property type="match status" value="1"/>
</dbReference>
<evidence type="ECO:0000259" key="5">
    <source>
        <dbReference type="PROSITE" id="PS50894"/>
    </source>
</evidence>
<dbReference type="SMART" id="SM00388">
    <property type="entry name" value="HisKA"/>
    <property type="match status" value="1"/>
</dbReference>
<dbReference type="InterPro" id="IPR001789">
    <property type="entry name" value="Sig_transdc_resp-reg_receiver"/>
</dbReference>
<evidence type="ECO:0000256" key="3">
    <source>
        <dbReference type="PROSITE-ProRule" id="PRU00169"/>
    </source>
</evidence>
<evidence type="ECO:0000259" key="4">
    <source>
        <dbReference type="PROSITE" id="PS50110"/>
    </source>
</evidence>
<dbReference type="GO" id="GO:0000155">
    <property type="term" value="F:phosphorelay sensor kinase activity"/>
    <property type="evidence" value="ECO:0007669"/>
    <property type="project" value="InterPro"/>
</dbReference>
<evidence type="ECO:0000256" key="2">
    <source>
        <dbReference type="PROSITE-ProRule" id="PRU00110"/>
    </source>
</evidence>
<feature type="modified residue" description="4-aspartylphosphate" evidence="3">
    <location>
        <position position="285"/>
    </location>
</feature>
<dbReference type="SUPFAM" id="SSF47384">
    <property type="entry name" value="Homodimeric domain of signal transducing histidine kinase"/>
    <property type="match status" value="1"/>
</dbReference>
<keyword evidence="1 3" id="KW-0597">Phosphoprotein</keyword>
<reference evidence="6 7" key="1">
    <citation type="journal article" date="2016" name="Nat. Commun.">
        <title>Thousands of microbial genomes shed light on interconnected biogeochemical processes in an aquifer system.</title>
        <authorList>
            <person name="Anantharaman K."/>
            <person name="Brown C.T."/>
            <person name="Hug L.A."/>
            <person name="Sharon I."/>
            <person name="Castelle C.J."/>
            <person name="Probst A.J."/>
            <person name="Thomas B.C."/>
            <person name="Singh A."/>
            <person name="Wilkins M.J."/>
            <person name="Karaoz U."/>
            <person name="Brodie E.L."/>
            <person name="Williams K.H."/>
            <person name="Hubbard S.S."/>
            <person name="Banfield J.F."/>
        </authorList>
    </citation>
    <scope>NUCLEOTIDE SEQUENCE [LARGE SCALE GENOMIC DNA]</scope>
</reference>
<dbReference type="Proteomes" id="UP000178735">
    <property type="component" value="Unassembled WGS sequence"/>
</dbReference>
<evidence type="ECO:0000313" key="7">
    <source>
        <dbReference type="Proteomes" id="UP000178735"/>
    </source>
</evidence>
<dbReference type="Gene3D" id="1.20.120.160">
    <property type="entry name" value="HPT domain"/>
    <property type="match status" value="1"/>
</dbReference>
<dbReference type="PROSITE" id="PS50110">
    <property type="entry name" value="RESPONSE_REGULATORY"/>
    <property type="match status" value="1"/>
</dbReference>
<dbReference type="Pfam" id="PF00512">
    <property type="entry name" value="HisKA"/>
    <property type="match status" value="1"/>
</dbReference>
<evidence type="ECO:0000256" key="1">
    <source>
        <dbReference type="ARBA" id="ARBA00022553"/>
    </source>
</evidence>
<dbReference type="GO" id="GO:0005886">
    <property type="term" value="C:plasma membrane"/>
    <property type="evidence" value="ECO:0007669"/>
    <property type="project" value="UniProtKB-SubCell"/>
</dbReference>
<dbReference type="Pfam" id="PF00072">
    <property type="entry name" value="Response_reg"/>
    <property type="match status" value="1"/>
</dbReference>
<dbReference type="STRING" id="1817813.A2008_11855"/>
<dbReference type="AlphaFoldDB" id="A0A1F7WYI4"/>
<sequence>MPAKYQLLLITSNINLAVRIDESIKASGPQTFSIYMAVNAESARKDLAARKFDAVIAEPLSLKLTSTQTIDAVRKIRPESALILIGDEFRDESETLAALRNGAQCCILKSDLRAGEFVPLVNAAISRQRFINSVAGGYPEAERPGKQILAALNYEVRTALTSIVGMNELLLKTPLSEEQKEYADIMDRSCEQLLKTFSDAMEISKTAAFSGRQERSDSSPEAQARSAASFGEGFCVLVTEDNSFNQKLIRAFLIKKGFGNIETAFNGEQCVAIYKKKNISAIIMDCQMPLMDGLSAARQIREYEKTNNQKRVPIIALTADTIDGTRENCIKNGMDDYITKPIDFERLYDVLSRLASCGAPETAAPPGSPATGALASGDPPEAIFDLKVIESLKKLQVPGKPDIIGQLFDIYLSETSAKIDSLKKAIAEKNQESIRHIAHNLKSSTANVGGARLSVIFKSLEIRAKNNEIDGLEIFIDLIETNYGLLNEKLAQFRENKELS</sequence>
<dbReference type="InterPro" id="IPR036641">
    <property type="entry name" value="HPT_dom_sf"/>
</dbReference>
<dbReference type="Pfam" id="PF01627">
    <property type="entry name" value="Hpt"/>
    <property type="match status" value="1"/>
</dbReference>
<dbReference type="GO" id="GO:0005524">
    <property type="term" value="F:ATP binding"/>
    <property type="evidence" value="ECO:0007669"/>
    <property type="project" value="UniProtKB-KW"/>
</dbReference>
<comment type="caution">
    <text evidence="6">The sequence shown here is derived from an EMBL/GenBank/DDBJ whole genome shotgun (WGS) entry which is preliminary data.</text>
</comment>
<dbReference type="SUPFAM" id="SSF47226">
    <property type="entry name" value="Histidine-containing phosphotransfer domain, HPT domain"/>
    <property type="match status" value="1"/>
</dbReference>
<dbReference type="PANTHER" id="PTHR45339:SF5">
    <property type="entry name" value="HISTIDINE KINASE"/>
    <property type="match status" value="1"/>
</dbReference>
<dbReference type="Gene3D" id="3.40.50.2300">
    <property type="match status" value="1"/>
</dbReference>
<protein>
    <recommendedName>
        <fullName evidence="8">Response regulatory domain-containing protein</fullName>
    </recommendedName>
</protein>
<evidence type="ECO:0000313" key="6">
    <source>
        <dbReference type="EMBL" id="OGM07902.1"/>
    </source>
</evidence>
<dbReference type="PANTHER" id="PTHR45339">
    <property type="entry name" value="HYBRID SIGNAL TRANSDUCTION HISTIDINE KINASE J"/>
    <property type="match status" value="1"/>
</dbReference>
<evidence type="ECO:0008006" key="8">
    <source>
        <dbReference type="Google" id="ProtNLM"/>
    </source>
</evidence>
<dbReference type="InterPro" id="IPR036097">
    <property type="entry name" value="HisK_dim/P_sf"/>
</dbReference>
<dbReference type="EMBL" id="MGFH01000035">
    <property type="protein sequence ID" value="OGM07902.1"/>
    <property type="molecule type" value="Genomic_DNA"/>
</dbReference>
<dbReference type="InterPro" id="IPR008207">
    <property type="entry name" value="Sig_transdc_His_kin_Hpt_dom"/>
</dbReference>
<feature type="domain" description="HPt" evidence="5">
    <location>
        <begin position="400"/>
        <end position="493"/>
    </location>
</feature>
<dbReference type="PROSITE" id="PS50894">
    <property type="entry name" value="HPT"/>
    <property type="match status" value="1"/>
</dbReference>
<name>A0A1F7WYI4_9BACT</name>
<proteinExistence type="predicted"/>